<evidence type="ECO:0000313" key="1">
    <source>
        <dbReference type="EMBL" id="AKS45133.1"/>
    </source>
</evidence>
<name>A0A0K0Y2G6_9RHOB</name>
<dbReference type="InterPro" id="IPR035992">
    <property type="entry name" value="Ricin_B-like_lectins"/>
</dbReference>
<evidence type="ECO:0000313" key="2">
    <source>
        <dbReference type="Proteomes" id="UP000067444"/>
    </source>
</evidence>
<dbReference type="InterPro" id="IPR000772">
    <property type="entry name" value="Ricin_B_lectin"/>
</dbReference>
<dbReference type="KEGG" id="otm:OSB_05720"/>
<accession>A0A0K0Y2G6</accession>
<keyword evidence="2" id="KW-1185">Reference proteome</keyword>
<sequence>MSKLWFYFTVSGILSSVQPAVAEAPMLQNSGPVIYLADNLNEPERLGWCIDTVGRGLSNGIQLHSCKPDSEDSRNRDVLFTFDAVSRHIEHAEYSGLCLALNASSAETSLGLIDCETGAREQMFSFDEETGALHPLDQPSQCLTAGQNSRQAGPFQSRSLDVIPCAMSDPLLRTWMIKNED</sequence>
<dbReference type="Gene3D" id="2.80.10.50">
    <property type="match status" value="1"/>
</dbReference>
<organism evidence="1 2">
    <name type="scientific">Octadecabacter temperatus</name>
    <dbReference type="NCBI Taxonomy" id="1458307"/>
    <lineage>
        <taxon>Bacteria</taxon>
        <taxon>Pseudomonadati</taxon>
        <taxon>Pseudomonadota</taxon>
        <taxon>Alphaproteobacteria</taxon>
        <taxon>Rhodobacterales</taxon>
        <taxon>Roseobacteraceae</taxon>
        <taxon>Octadecabacter</taxon>
    </lineage>
</organism>
<dbReference type="AlphaFoldDB" id="A0A0K0Y2G6"/>
<dbReference type="STRING" id="1458307.OSB_05720"/>
<proteinExistence type="predicted"/>
<dbReference type="SUPFAM" id="SSF50370">
    <property type="entry name" value="Ricin B-like lectins"/>
    <property type="match status" value="1"/>
</dbReference>
<dbReference type="Proteomes" id="UP000067444">
    <property type="component" value="Chromosome"/>
</dbReference>
<dbReference type="GO" id="GO:0030246">
    <property type="term" value="F:carbohydrate binding"/>
    <property type="evidence" value="ECO:0007669"/>
    <property type="project" value="UniProtKB-KW"/>
</dbReference>
<dbReference type="EMBL" id="CP012160">
    <property type="protein sequence ID" value="AKS45133.1"/>
    <property type="molecule type" value="Genomic_DNA"/>
</dbReference>
<dbReference type="PROSITE" id="PS50231">
    <property type="entry name" value="RICIN_B_LECTIN"/>
    <property type="match status" value="1"/>
</dbReference>
<keyword evidence="1" id="KW-0430">Lectin</keyword>
<reference evidence="1 2" key="1">
    <citation type="journal article" date="2015" name="Genome Announc.">
        <title>Closed Genome Sequence of Octadecabacter temperatus SB1, the First Mesophilic Species of the Genus Octadecabacter.</title>
        <authorList>
            <person name="Voget S."/>
            <person name="Billerbeck S."/>
            <person name="Simon M."/>
            <person name="Daniel R."/>
        </authorList>
    </citation>
    <scope>NUCLEOTIDE SEQUENCE [LARGE SCALE GENOMIC DNA]</scope>
    <source>
        <strain evidence="1 2">SB1</strain>
    </source>
</reference>
<gene>
    <name evidence="1" type="ORF">OSB_05720</name>
</gene>
<protein>
    <submittedName>
        <fullName evidence="1">Ricin-type beta-trefoil lectin domain protein</fullName>
    </submittedName>
</protein>
<dbReference type="Pfam" id="PF00652">
    <property type="entry name" value="Ricin_B_lectin"/>
    <property type="match status" value="1"/>
</dbReference>